<dbReference type="InterPro" id="IPR013763">
    <property type="entry name" value="Cyclin-like_dom"/>
</dbReference>
<dbReference type="SMART" id="SM00385">
    <property type="entry name" value="CYCLIN"/>
    <property type="match status" value="1"/>
</dbReference>
<evidence type="ECO:0000313" key="9">
    <source>
        <dbReference type="EMBL" id="KAJ8765643.1"/>
    </source>
</evidence>
<evidence type="ECO:0000259" key="8">
    <source>
        <dbReference type="SMART" id="SM00385"/>
    </source>
</evidence>
<reference evidence="9 10" key="1">
    <citation type="submission" date="2021-09" db="EMBL/GenBank/DDBJ databases">
        <title>Genomic insights and catalytic innovation underlie evolution of tropane alkaloids biosynthesis.</title>
        <authorList>
            <person name="Wang Y.-J."/>
            <person name="Tian T."/>
            <person name="Huang J.-P."/>
            <person name="Huang S.-X."/>
        </authorList>
    </citation>
    <scope>NUCLEOTIDE SEQUENCE [LARGE SCALE GENOMIC DNA]</scope>
    <source>
        <strain evidence="9">KIB-2018</strain>
        <tissue evidence="9">Leaf</tissue>
    </source>
</reference>
<dbReference type="InterPro" id="IPR039361">
    <property type="entry name" value="Cyclin"/>
</dbReference>
<accession>A0AAV8TG07</accession>
<dbReference type="FunFam" id="1.10.472.10:FF:000040">
    <property type="entry name" value="D6-type cyclin"/>
    <property type="match status" value="1"/>
</dbReference>
<dbReference type="PANTHER" id="PTHR10177">
    <property type="entry name" value="CYCLINS"/>
    <property type="match status" value="1"/>
</dbReference>
<evidence type="ECO:0000256" key="6">
    <source>
        <dbReference type="ARBA" id="ARBA00032263"/>
    </source>
</evidence>
<evidence type="ECO:0000313" key="10">
    <source>
        <dbReference type="Proteomes" id="UP001159364"/>
    </source>
</evidence>
<evidence type="ECO:0000256" key="1">
    <source>
        <dbReference type="ARBA" id="ARBA00009065"/>
    </source>
</evidence>
<dbReference type="InterPro" id="IPR048258">
    <property type="entry name" value="Cyclins_cyclin-box"/>
</dbReference>
<sequence>MAENIDCQDSSLLCTENTNICLGDFDSVTVEEFECSPSWHHQGNHNHNVDPFFYSFRSKSLMGLTVLSDERVKEMIDMESEHLPRGDYLKRLRSGDLDLNFRREAVDWILKVQAHHDFGALSICLSVNYLDRFLSIYVLPKDKAWALQLLAVACLSLAAKMEENKVPLSVDLQVGEPKFVFEAKTIQRMELLVLNALNWRTRALTPCSFIDYFLWKVHDHQYLSPSSLSRSVQLILGTMKGIDFLEFRPSEIAAAVAISVSGREKLSLDIDKATPSFIHVEKGRVLKCIELIKDRSLTSGCTAAATLASVSASSVPQSPNGVLDSAACLSYKTDDTTVGSCANS</sequence>
<dbReference type="Pfam" id="PF00134">
    <property type="entry name" value="Cyclin_N"/>
    <property type="match status" value="1"/>
</dbReference>
<evidence type="ECO:0000256" key="5">
    <source>
        <dbReference type="ARBA" id="ARBA00023306"/>
    </source>
</evidence>
<keyword evidence="5" id="KW-0131">Cell cycle</keyword>
<keyword evidence="3" id="KW-0132">Cell division</keyword>
<comment type="similarity">
    <text evidence="1">Belongs to the cyclin family. Cyclin D subfamily.</text>
</comment>
<evidence type="ECO:0000256" key="2">
    <source>
        <dbReference type="ARBA" id="ARBA00011177"/>
    </source>
</evidence>
<evidence type="ECO:0000256" key="4">
    <source>
        <dbReference type="ARBA" id="ARBA00023127"/>
    </source>
</evidence>
<dbReference type="EMBL" id="JAIWQS010000005">
    <property type="protein sequence ID" value="KAJ8765643.1"/>
    <property type="molecule type" value="Genomic_DNA"/>
</dbReference>
<comment type="subunit">
    <text evidence="2">Interacts with the CDC2 protein kinase to form a serine/threonine kinase holoenzyme complex also known as maturation promoting factor (MPF). The cyclin subunit imparts substrate specificity to the complex.</text>
</comment>
<comment type="caution">
    <text evidence="9">The sequence shown here is derived from an EMBL/GenBank/DDBJ whole genome shotgun (WGS) entry which is preliminary data.</text>
</comment>
<dbReference type="Gene3D" id="1.10.472.10">
    <property type="entry name" value="Cyclin-like"/>
    <property type="match status" value="2"/>
</dbReference>
<dbReference type="Pfam" id="PF02984">
    <property type="entry name" value="Cyclin_C"/>
    <property type="match status" value="1"/>
</dbReference>
<evidence type="ECO:0000256" key="3">
    <source>
        <dbReference type="ARBA" id="ARBA00022618"/>
    </source>
</evidence>
<gene>
    <name evidence="9" type="ORF">K2173_014765</name>
</gene>
<dbReference type="InterPro" id="IPR006671">
    <property type="entry name" value="Cyclin_N"/>
</dbReference>
<dbReference type="InterPro" id="IPR036915">
    <property type="entry name" value="Cyclin-like_sf"/>
</dbReference>
<dbReference type="SUPFAM" id="SSF47954">
    <property type="entry name" value="Cyclin-like"/>
    <property type="match status" value="1"/>
</dbReference>
<dbReference type="CDD" id="cd20543">
    <property type="entry name" value="CYCLIN_AtCycD-like_rpt1"/>
    <property type="match status" value="1"/>
</dbReference>
<dbReference type="AlphaFoldDB" id="A0AAV8TG07"/>
<dbReference type="InterPro" id="IPR004367">
    <property type="entry name" value="Cyclin_C-dom"/>
</dbReference>
<dbReference type="CDD" id="cd20544">
    <property type="entry name" value="CYCLIN_AtCycD-like_rpt2"/>
    <property type="match status" value="1"/>
</dbReference>
<proteinExistence type="inferred from homology"/>
<evidence type="ECO:0000256" key="7">
    <source>
        <dbReference type="RuleBase" id="RU000383"/>
    </source>
</evidence>
<dbReference type="PROSITE" id="PS00292">
    <property type="entry name" value="CYCLINS"/>
    <property type="match status" value="1"/>
</dbReference>
<dbReference type="FunFam" id="1.10.472.10:FF:000034">
    <property type="entry name" value="D2/4-type cyclin"/>
    <property type="match status" value="1"/>
</dbReference>
<protein>
    <recommendedName>
        <fullName evidence="6">B-like cyclin</fullName>
    </recommendedName>
</protein>
<keyword evidence="10" id="KW-1185">Reference proteome</keyword>
<name>A0AAV8TG07_9ROSI</name>
<keyword evidence="4 7" id="KW-0195">Cyclin</keyword>
<feature type="domain" description="Cyclin-like" evidence="8">
    <location>
        <begin position="107"/>
        <end position="195"/>
    </location>
</feature>
<dbReference type="GO" id="GO:0051301">
    <property type="term" value="P:cell division"/>
    <property type="evidence" value="ECO:0007669"/>
    <property type="project" value="UniProtKB-KW"/>
</dbReference>
<organism evidence="9 10">
    <name type="scientific">Erythroxylum novogranatense</name>
    <dbReference type="NCBI Taxonomy" id="1862640"/>
    <lineage>
        <taxon>Eukaryota</taxon>
        <taxon>Viridiplantae</taxon>
        <taxon>Streptophyta</taxon>
        <taxon>Embryophyta</taxon>
        <taxon>Tracheophyta</taxon>
        <taxon>Spermatophyta</taxon>
        <taxon>Magnoliopsida</taxon>
        <taxon>eudicotyledons</taxon>
        <taxon>Gunneridae</taxon>
        <taxon>Pentapetalae</taxon>
        <taxon>rosids</taxon>
        <taxon>fabids</taxon>
        <taxon>Malpighiales</taxon>
        <taxon>Erythroxylaceae</taxon>
        <taxon>Erythroxylum</taxon>
    </lineage>
</organism>
<dbReference type="Proteomes" id="UP001159364">
    <property type="component" value="Linkage Group LG05"/>
</dbReference>